<evidence type="ECO:0008006" key="4">
    <source>
        <dbReference type="Google" id="ProtNLM"/>
    </source>
</evidence>
<dbReference type="Proteomes" id="UP001461498">
    <property type="component" value="Unassembled WGS sequence"/>
</dbReference>
<feature type="chain" id="PRO_5043878284" description="Secreted protein" evidence="1">
    <location>
        <begin position="24"/>
        <end position="105"/>
    </location>
</feature>
<evidence type="ECO:0000313" key="3">
    <source>
        <dbReference type="Proteomes" id="UP001461498"/>
    </source>
</evidence>
<comment type="caution">
    <text evidence="2">The sequence shown here is derived from an EMBL/GenBank/DDBJ whole genome shotgun (WGS) entry which is preliminary data.</text>
</comment>
<organism evidence="2 3">
    <name type="scientific">Rhynocoris fuscipes</name>
    <dbReference type="NCBI Taxonomy" id="488301"/>
    <lineage>
        <taxon>Eukaryota</taxon>
        <taxon>Metazoa</taxon>
        <taxon>Ecdysozoa</taxon>
        <taxon>Arthropoda</taxon>
        <taxon>Hexapoda</taxon>
        <taxon>Insecta</taxon>
        <taxon>Pterygota</taxon>
        <taxon>Neoptera</taxon>
        <taxon>Paraneoptera</taxon>
        <taxon>Hemiptera</taxon>
        <taxon>Heteroptera</taxon>
        <taxon>Panheteroptera</taxon>
        <taxon>Cimicomorpha</taxon>
        <taxon>Reduviidae</taxon>
        <taxon>Harpactorinae</taxon>
        <taxon>Harpactorini</taxon>
        <taxon>Rhynocoris</taxon>
    </lineage>
</organism>
<protein>
    <recommendedName>
        <fullName evidence="4">Secreted protein</fullName>
    </recommendedName>
</protein>
<evidence type="ECO:0000256" key="1">
    <source>
        <dbReference type="SAM" id="SignalP"/>
    </source>
</evidence>
<name>A0AAW1DAY4_9HEMI</name>
<sequence length="105" mass="12218">MYFLKMAAYIILSNSCLIVIGNSEQTAQNTTEDEMLEELEQNSPDLGLILARLNAIAKVFEEKKRNQIKYKEETLSRVVKPRFGSKLPKFVFVCPKCKHKYRLYI</sequence>
<accession>A0AAW1DAY4</accession>
<gene>
    <name evidence="2" type="ORF">O3M35_007688</name>
</gene>
<evidence type="ECO:0000313" key="2">
    <source>
        <dbReference type="EMBL" id="KAK9507931.1"/>
    </source>
</evidence>
<dbReference type="AlphaFoldDB" id="A0AAW1DAY4"/>
<reference evidence="2 3" key="1">
    <citation type="submission" date="2022-12" db="EMBL/GenBank/DDBJ databases">
        <title>Chromosome-level genome assembly of true bugs.</title>
        <authorList>
            <person name="Ma L."/>
            <person name="Li H."/>
        </authorList>
    </citation>
    <scope>NUCLEOTIDE SEQUENCE [LARGE SCALE GENOMIC DNA]</scope>
    <source>
        <strain evidence="2">Lab_2022b</strain>
    </source>
</reference>
<keyword evidence="3" id="KW-1185">Reference proteome</keyword>
<keyword evidence="1" id="KW-0732">Signal</keyword>
<dbReference type="EMBL" id="JAPXFL010000004">
    <property type="protein sequence ID" value="KAK9507931.1"/>
    <property type="molecule type" value="Genomic_DNA"/>
</dbReference>
<feature type="signal peptide" evidence="1">
    <location>
        <begin position="1"/>
        <end position="23"/>
    </location>
</feature>
<proteinExistence type="predicted"/>